<sequence length="158" mass="17019">MCRSRVNKERAASRETPPHRSKATPASAILSLMVKTPAPRPSPHAPEVRFRLRITRDDAIALGPGKVTLLEAVRDQGSISAAARSLDMSYRRAWMLMDQLNQSLSSPATISEHGGNTGGGSVLTPVGEEIIRLYRAIEAQAYASCADQLGALTGLLKR</sequence>
<organism evidence="3 4">
    <name type="scientific">Pararobbsia alpina</name>
    <dbReference type="NCBI Taxonomy" id="621374"/>
    <lineage>
        <taxon>Bacteria</taxon>
        <taxon>Pseudomonadati</taxon>
        <taxon>Pseudomonadota</taxon>
        <taxon>Betaproteobacteria</taxon>
        <taxon>Burkholderiales</taxon>
        <taxon>Burkholderiaceae</taxon>
        <taxon>Pararobbsia</taxon>
    </lineage>
</organism>
<keyword evidence="4" id="KW-1185">Reference proteome</keyword>
<reference evidence="3 4" key="1">
    <citation type="submission" date="2020-04" db="EMBL/GenBank/DDBJ databases">
        <authorList>
            <person name="De Canck E."/>
        </authorList>
    </citation>
    <scope>NUCLEOTIDE SEQUENCE [LARGE SCALE GENOMIC DNA]</scope>
    <source>
        <strain evidence="3 4">LMG 28138</strain>
    </source>
</reference>
<evidence type="ECO:0000313" key="4">
    <source>
        <dbReference type="Proteomes" id="UP000494115"/>
    </source>
</evidence>
<evidence type="ECO:0000256" key="1">
    <source>
        <dbReference type="SAM" id="MobiDB-lite"/>
    </source>
</evidence>
<feature type="compositionally biased region" description="Basic and acidic residues" evidence="1">
    <location>
        <begin position="1"/>
        <end position="18"/>
    </location>
</feature>
<protein>
    <recommendedName>
        <fullName evidence="2">HTH lysR-type domain-containing protein</fullName>
    </recommendedName>
</protein>
<dbReference type="InterPro" id="IPR036388">
    <property type="entry name" value="WH-like_DNA-bd_sf"/>
</dbReference>
<evidence type="ECO:0000259" key="2">
    <source>
        <dbReference type="Pfam" id="PF00126"/>
    </source>
</evidence>
<dbReference type="AlphaFoldDB" id="A0A6S7B5Y6"/>
<dbReference type="PANTHER" id="PTHR30432:SF1">
    <property type="entry name" value="DNA-BINDING TRANSCRIPTIONAL DUAL REGULATOR MODE"/>
    <property type="match status" value="1"/>
</dbReference>
<dbReference type="PANTHER" id="PTHR30432">
    <property type="entry name" value="TRANSCRIPTIONAL REGULATOR MODE"/>
    <property type="match status" value="1"/>
</dbReference>
<dbReference type="SUPFAM" id="SSF46785">
    <property type="entry name" value="Winged helix' DNA-binding domain"/>
    <property type="match status" value="1"/>
</dbReference>
<dbReference type="InterPro" id="IPR051815">
    <property type="entry name" value="Molybdate_resp_trans_reg"/>
</dbReference>
<dbReference type="EMBL" id="CADIKM010000003">
    <property type="protein sequence ID" value="CAB3780556.1"/>
    <property type="molecule type" value="Genomic_DNA"/>
</dbReference>
<dbReference type="Gene3D" id="1.10.10.10">
    <property type="entry name" value="Winged helix-like DNA-binding domain superfamily/Winged helix DNA-binding domain"/>
    <property type="match status" value="1"/>
</dbReference>
<dbReference type="GO" id="GO:0003700">
    <property type="term" value="F:DNA-binding transcription factor activity"/>
    <property type="evidence" value="ECO:0007669"/>
    <property type="project" value="InterPro"/>
</dbReference>
<dbReference type="Proteomes" id="UP000494115">
    <property type="component" value="Unassembled WGS sequence"/>
</dbReference>
<feature type="domain" description="HTH lysR-type" evidence="2">
    <location>
        <begin position="68"/>
        <end position="128"/>
    </location>
</feature>
<dbReference type="Pfam" id="PF00126">
    <property type="entry name" value="HTH_1"/>
    <property type="match status" value="1"/>
</dbReference>
<feature type="region of interest" description="Disordered" evidence="1">
    <location>
        <begin position="1"/>
        <end position="25"/>
    </location>
</feature>
<accession>A0A6S7B5Y6</accession>
<gene>
    <name evidence="3" type="ORF">LMG28138_01069</name>
</gene>
<dbReference type="InterPro" id="IPR000847">
    <property type="entry name" value="LysR_HTH_N"/>
</dbReference>
<name>A0A6S7B5Y6_9BURK</name>
<dbReference type="InterPro" id="IPR036390">
    <property type="entry name" value="WH_DNA-bd_sf"/>
</dbReference>
<evidence type="ECO:0000313" key="3">
    <source>
        <dbReference type="EMBL" id="CAB3780556.1"/>
    </source>
</evidence>
<proteinExistence type="predicted"/>